<dbReference type="PANTHER" id="PTHR45969:SF5">
    <property type="entry name" value="E3 UBIQUITIN-PROTEIN LIGASE RHA2A"/>
    <property type="match status" value="1"/>
</dbReference>
<name>A0ABD2Y7E4_9GENT</name>
<evidence type="ECO:0000256" key="4">
    <source>
        <dbReference type="PROSITE-ProRule" id="PRU00175"/>
    </source>
</evidence>
<dbReference type="InterPro" id="IPR001841">
    <property type="entry name" value="Znf_RING"/>
</dbReference>
<evidence type="ECO:0000256" key="3">
    <source>
        <dbReference type="ARBA" id="ARBA00022833"/>
    </source>
</evidence>
<dbReference type="InterPro" id="IPR013083">
    <property type="entry name" value="Znf_RING/FYVE/PHD"/>
</dbReference>
<dbReference type="Pfam" id="PF13639">
    <property type="entry name" value="zf-RING_2"/>
    <property type="match status" value="1"/>
</dbReference>
<reference evidence="7 8" key="1">
    <citation type="submission" date="2024-11" db="EMBL/GenBank/DDBJ databases">
        <title>A near-complete genome assembly of Cinchona calisaya.</title>
        <authorList>
            <person name="Lian D.C."/>
            <person name="Zhao X.W."/>
            <person name="Wei L."/>
        </authorList>
    </citation>
    <scope>NUCLEOTIDE SEQUENCE [LARGE SCALE GENOMIC DNA]</scope>
    <source>
        <tissue evidence="7">Nenye</tissue>
    </source>
</reference>
<keyword evidence="8" id="KW-1185">Reference proteome</keyword>
<dbReference type="AlphaFoldDB" id="A0ABD2Y7E4"/>
<dbReference type="PROSITE" id="PS50089">
    <property type="entry name" value="ZF_RING_2"/>
    <property type="match status" value="1"/>
</dbReference>
<evidence type="ECO:0000256" key="1">
    <source>
        <dbReference type="ARBA" id="ARBA00022723"/>
    </source>
</evidence>
<protein>
    <recommendedName>
        <fullName evidence="6">RING-type domain-containing protein</fullName>
    </recommendedName>
</protein>
<keyword evidence="5" id="KW-1133">Transmembrane helix</keyword>
<gene>
    <name evidence="7" type="ORF">ACH5RR_036246</name>
</gene>
<dbReference type="SUPFAM" id="SSF57850">
    <property type="entry name" value="RING/U-box"/>
    <property type="match status" value="1"/>
</dbReference>
<dbReference type="GO" id="GO:0008270">
    <property type="term" value="F:zinc ion binding"/>
    <property type="evidence" value="ECO:0007669"/>
    <property type="project" value="UniProtKB-KW"/>
</dbReference>
<feature type="domain" description="RING-type" evidence="6">
    <location>
        <begin position="105"/>
        <end position="148"/>
    </location>
</feature>
<keyword evidence="1" id="KW-0479">Metal-binding</keyword>
<organism evidence="7 8">
    <name type="scientific">Cinchona calisaya</name>
    <dbReference type="NCBI Taxonomy" id="153742"/>
    <lineage>
        <taxon>Eukaryota</taxon>
        <taxon>Viridiplantae</taxon>
        <taxon>Streptophyta</taxon>
        <taxon>Embryophyta</taxon>
        <taxon>Tracheophyta</taxon>
        <taxon>Spermatophyta</taxon>
        <taxon>Magnoliopsida</taxon>
        <taxon>eudicotyledons</taxon>
        <taxon>Gunneridae</taxon>
        <taxon>Pentapetalae</taxon>
        <taxon>asterids</taxon>
        <taxon>lamiids</taxon>
        <taxon>Gentianales</taxon>
        <taxon>Rubiaceae</taxon>
        <taxon>Cinchonoideae</taxon>
        <taxon>Cinchoneae</taxon>
        <taxon>Cinchona</taxon>
    </lineage>
</organism>
<evidence type="ECO:0000256" key="5">
    <source>
        <dbReference type="SAM" id="Phobius"/>
    </source>
</evidence>
<dbReference type="PANTHER" id="PTHR45969">
    <property type="entry name" value="RING ZINC FINGER PROTEIN-RELATED"/>
    <property type="match status" value="1"/>
</dbReference>
<dbReference type="Proteomes" id="UP001630127">
    <property type="component" value="Unassembled WGS sequence"/>
</dbReference>
<keyword evidence="5" id="KW-0812">Transmembrane</keyword>
<feature type="transmembrane region" description="Helical" evidence="5">
    <location>
        <begin position="15"/>
        <end position="34"/>
    </location>
</feature>
<keyword evidence="3" id="KW-0862">Zinc</keyword>
<evidence type="ECO:0000256" key="2">
    <source>
        <dbReference type="ARBA" id="ARBA00022771"/>
    </source>
</evidence>
<sequence length="175" mass="19240">MGLQNQLTDISTESIPILMITLIANCVACLRSILFDFFQTFGLKSVNVFDITTNMYQLDDSSCDSVGSGLTGVIMLADQLNQNRAQSYKYEGGASSSSSSSGLDCVVCLNGLDEGEHVRKLAACRHVFHKDCFEGWLDHLNFNCPLCRTPLVPDERVAFTKRRVAGDVLAWFGSL</sequence>
<proteinExistence type="predicted"/>
<keyword evidence="5" id="KW-0472">Membrane</keyword>
<dbReference type="EMBL" id="JBJUIK010000015">
    <property type="protein sequence ID" value="KAL3501797.1"/>
    <property type="molecule type" value="Genomic_DNA"/>
</dbReference>
<evidence type="ECO:0000313" key="8">
    <source>
        <dbReference type="Proteomes" id="UP001630127"/>
    </source>
</evidence>
<comment type="caution">
    <text evidence="7">The sequence shown here is derived from an EMBL/GenBank/DDBJ whole genome shotgun (WGS) entry which is preliminary data.</text>
</comment>
<evidence type="ECO:0000313" key="7">
    <source>
        <dbReference type="EMBL" id="KAL3501797.1"/>
    </source>
</evidence>
<accession>A0ABD2Y7E4</accession>
<evidence type="ECO:0000259" key="6">
    <source>
        <dbReference type="PROSITE" id="PS50089"/>
    </source>
</evidence>
<dbReference type="SMART" id="SM00184">
    <property type="entry name" value="RING"/>
    <property type="match status" value="1"/>
</dbReference>
<keyword evidence="2 4" id="KW-0863">Zinc-finger</keyword>
<dbReference type="Gene3D" id="3.30.40.10">
    <property type="entry name" value="Zinc/RING finger domain, C3HC4 (zinc finger)"/>
    <property type="match status" value="1"/>
</dbReference>